<dbReference type="HOGENOM" id="CLU_049311_3_0_0"/>
<organism evidence="1 2">
    <name type="scientific">Thermobaculum terrenum (strain ATCC BAA-798 / CCMEE 7001 / YNP1)</name>
    <dbReference type="NCBI Taxonomy" id="525904"/>
    <lineage>
        <taxon>Bacteria</taxon>
        <taxon>Bacillati</taxon>
        <taxon>Chloroflexota</taxon>
        <taxon>Chloroflexia</taxon>
        <taxon>Candidatus Thermobaculales</taxon>
        <taxon>Candidatus Thermobaculaceae</taxon>
        <taxon>Thermobaculum</taxon>
    </lineage>
</organism>
<evidence type="ECO:0000313" key="1">
    <source>
        <dbReference type="EMBL" id="ACZ43148.1"/>
    </source>
</evidence>
<dbReference type="OrthoDB" id="9790023at2"/>
<dbReference type="SUPFAM" id="SSF102588">
    <property type="entry name" value="LmbE-like"/>
    <property type="match status" value="1"/>
</dbReference>
<reference evidence="2" key="1">
    <citation type="journal article" date="2010" name="Stand. Genomic Sci.">
        <title>Complete genome sequence of 'Thermobaculum terrenum' type strain (YNP1).</title>
        <authorList>
            <person name="Kiss H."/>
            <person name="Cleland D."/>
            <person name="Lapidus A."/>
            <person name="Lucas S."/>
            <person name="Glavina Del Rio T."/>
            <person name="Nolan M."/>
            <person name="Tice H."/>
            <person name="Han C."/>
            <person name="Goodwin L."/>
            <person name="Pitluck S."/>
            <person name="Liolios K."/>
            <person name="Ivanova N."/>
            <person name="Mavromatis K."/>
            <person name="Ovchinnikova G."/>
            <person name="Pati A."/>
            <person name="Chen A."/>
            <person name="Palaniappan K."/>
            <person name="Land M."/>
            <person name="Hauser L."/>
            <person name="Chang Y."/>
            <person name="Jeffries C."/>
            <person name="Lu M."/>
            <person name="Brettin T."/>
            <person name="Detter J."/>
            <person name="Goker M."/>
            <person name="Tindall B."/>
            <person name="Beck B."/>
            <person name="McDermott T."/>
            <person name="Woyke T."/>
            <person name="Bristow J."/>
            <person name="Eisen J."/>
            <person name="Markowitz V."/>
            <person name="Hugenholtz P."/>
            <person name="Kyrpides N."/>
            <person name="Klenk H."/>
            <person name="Cheng J."/>
        </authorList>
    </citation>
    <scope>NUCLEOTIDE SEQUENCE [LARGE SCALE GENOMIC DNA]</scope>
    <source>
        <strain evidence="2">ATCC BAA-798 / YNP1</strain>
    </source>
</reference>
<dbReference type="RefSeq" id="WP_012876179.1">
    <property type="nucleotide sequence ID" value="NC_013526.1"/>
</dbReference>
<accession>D1CHC7</accession>
<dbReference type="KEGG" id="ttr:Tter_2249"/>
<dbReference type="STRING" id="525904.Tter_2249"/>
<name>D1CHC7_THET1</name>
<gene>
    <name evidence="1" type="ordered locus">Tter_2249</name>
</gene>
<proteinExistence type="predicted"/>
<dbReference type="eggNOG" id="COG2120">
    <property type="taxonomic scope" value="Bacteria"/>
</dbReference>
<dbReference type="PANTHER" id="PTHR12993">
    <property type="entry name" value="N-ACETYLGLUCOSAMINYL-PHOSPHATIDYLINOSITOL DE-N-ACETYLASE-RELATED"/>
    <property type="match status" value="1"/>
</dbReference>
<protein>
    <submittedName>
        <fullName evidence="1">LmbE family protein</fullName>
    </submittedName>
</protein>
<sequence>MPEEAPSLLVFGAHPDDCDATAGGLAALYARRGWRVRFVSMTNGDAGHHLQGGAVLARRRAAEARAAARVIGIEYQVLDNHDGELLPTLDRRREVIGIIREFRPSLILVPRPNDYHPDHRYTSVLVQDAAYMVTVPNVRAMADHLRVNPVIMYVSDRFQKPYPFSPDVVIDIGEVVEQKFRMIACHESQFFEWLPYNGGYQQEVPEDPKQRVDWLRRRMEPRLRADADRFRDLLIARYGQDRGSQVRYAEAFEACEYGSALTPELQRQLFPF</sequence>
<keyword evidence="2" id="KW-1185">Reference proteome</keyword>
<dbReference type="InterPro" id="IPR024078">
    <property type="entry name" value="LmbE-like_dom_sf"/>
</dbReference>
<dbReference type="AlphaFoldDB" id="D1CHC7"/>
<dbReference type="EMBL" id="CP001826">
    <property type="protein sequence ID" value="ACZ43148.1"/>
    <property type="molecule type" value="Genomic_DNA"/>
</dbReference>
<dbReference type="Gene3D" id="3.40.50.10320">
    <property type="entry name" value="LmbE-like"/>
    <property type="match status" value="1"/>
</dbReference>
<dbReference type="Proteomes" id="UP000000323">
    <property type="component" value="Chromosome 2"/>
</dbReference>
<dbReference type="PANTHER" id="PTHR12993:SF11">
    <property type="entry name" value="N-ACETYLGLUCOSAMINYL-PHOSPHATIDYLINOSITOL DE-N-ACETYLASE"/>
    <property type="match status" value="1"/>
</dbReference>
<evidence type="ECO:0000313" key="2">
    <source>
        <dbReference type="Proteomes" id="UP000000323"/>
    </source>
</evidence>
<dbReference type="GO" id="GO:0016811">
    <property type="term" value="F:hydrolase activity, acting on carbon-nitrogen (but not peptide) bonds, in linear amides"/>
    <property type="evidence" value="ECO:0007669"/>
    <property type="project" value="TreeGrafter"/>
</dbReference>
<dbReference type="Pfam" id="PF02585">
    <property type="entry name" value="PIG-L"/>
    <property type="match status" value="1"/>
</dbReference>
<dbReference type="InterPro" id="IPR003737">
    <property type="entry name" value="GlcNAc_PI_deacetylase-related"/>
</dbReference>